<dbReference type="AlphaFoldDB" id="A0A852TVS7"/>
<sequence length="80" mass="8544">MNERITVSLPEETLADARAAVEAGQASSLSAYVAQTLQNRLDRERKAAAITDILGQSTADEIAWAKQKLGIVDGETQKAS</sequence>
<name>A0A852TVS7_9ACTN</name>
<protein>
    <submittedName>
        <fullName evidence="1">Arc/MetJ-type ribon-helix-helix transcriptional regulator</fullName>
    </submittedName>
</protein>
<dbReference type="Proteomes" id="UP000589036">
    <property type="component" value="Unassembled WGS sequence"/>
</dbReference>
<dbReference type="EMBL" id="JACCCC010000001">
    <property type="protein sequence ID" value="NYE47407.1"/>
    <property type="molecule type" value="Genomic_DNA"/>
</dbReference>
<organism evidence="1 2">
    <name type="scientific">Spinactinospora alkalitolerans</name>
    <dbReference type="NCBI Taxonomy" id="687207"/>
    <lineage>
        <taxon>Bacteria</taxon>
        <taxon>Bacillati</taxon>
        <taxon>Actinomycetota</taxon>
        <taxon>Actinomycetes</taxon>
        <taxon>Streptosporangiales</taxon>
        <taxon>Nocardiopsidaceae</taxon>
        <taxon>Spinactinospora</taxon>
    </lineage>
</organism>
<gene>
    <name evidence="1" type="ORF">HDA32_002527</name>
</gene>
<reference evidence="1 2" key="1">
    <citation type="submission" date="2020-07" db="EMBL/GenBank/DDBJ databases">
        <title>Sequencing the genomes of 1000 actinobacteria strains.</title>
        <authorList>
            <person name="Klenk H.-P."/>
        </authorList>
    </citation>
    <scope>NUCLEOTIDE SEQUENCE [LARGE SCALE GENOMIC DNA]</scope>
    <source>
        <strain evidence="1 2">CXB654</strain>
    </source>
</reference>
<evidence type="ECO:0000313" key="1">
    <source>
        <dbReference type="EMBL" id="NYE47407.1"/>
    </source>
</evidence>
<evidence type="ECO:0000313" key="2">
    <source>
        <dbReference type="Proteomes" id="UP000589036"/>
    </source>
</evidence>
<dbReference type="RefSeq" id="WP_179643356.1">
    <property type="nucleotide sequence ID" value="NZ_BAAAYY010000015.1"/>
</dbReference>
<comment type="caution">
    <text evidence="1">The sequence shown here is derived from an EMBL/GenBank/DDBJ whole genome shotgun (WGS) entry which is preliminary data.</text>
</comment>
<keyword evidence="2" id="KW-1185">Reference proteome</keyword>
<accession>A0A852TVS7</accession>
<proteinExistence type="predicted"/>